<proteinExistence type="predicted"/>
<gene>
    <name evidence="2" type="ORF">ACFORL_02275</name>
</gene>
<keyword evidence="3" id="KW-1185">Reference proteome</keyword>
<protein>
    <recommendedName>
        <fullName evidence="4">Coiled-coil protein</fullName>
    </recommendedName>
</protein>
<dbReference type="RefSeq" id="WP_382340676.1">
    <property type="nucleotide sequence ID" value="NZ_JBHSAB010000001.1"/>
</dbReference>
<sequence length="872" mass="98986">MDTVVNARILKRFLLEMSSDPGISISDEVLLTYQPLFKALDYVKNLAGDILNLQQLDNDVKQWHILRDILQSGCQFGEGKPPVLKGINENNLQRRIDFWRRDKQLSHLPQCDYYQRTTESTLSLSLDDLIKNSQKKLQSLIRSFVRPEMNINVSNPSDIYRLISILESKFKKAQKENNPIAEDLRKRLTIAHDLKKLNELSVLNIPDEKNVNTKYCTLAESAGGVTEKISLIRLDKATEQLRNLCNSSFDSIDDYLSNHYEYKLSTEAILKLPKHGDIREVQKEAVALNISRLLGLNTAHSTMLSHQGQPALFIPFDHIKLIKEFARGKVMTKLITMSLEHQTYEHYSTINPVGAGLQPNLFIDDFGNALGLSYATNDTDAIGGRKNNKGLINSRSLYIFDQVTQTSECLELDSRLSMQPCGLIMKHTRHGQGRNRTLIEDSSFCAKFDSLMNLIQQRKMLLQYIERTIHLHQARIKQLNVIMAQDLPAQEHKKFAQEHKQVSILLDDMKLIRRAVKDRIAKIHEILPAHSETISSIEIRQALILEKLLNNPVLYSDIGRPYRNPWTYRHNLKVSKIEHYNDDMVAISFDGKVPQPIKAFIERRGSVLLAGRGSRQLLISRTDLASLTESLLHPEYVPKLQAGQNYLDRADLLVISEAYDKGHRDRIIERIDSYQKVMASPSVDIITKLEIMTATAEDIKNHIQTANNKGFGMHVLKKLQFDIQQQLRRMASFPDLVNDAFSAAVQLDRIEEFNNVLKQAVLKNKTGSPALTQFFKDCITNARFAANHCEAVAQSQLVAELAKETIAQLTLNPMAPLLQNKAKRPAPASISAPDLLAEDGVVKSPNKQPKLIKDPEVTPADETMPETRILNR</sequence>
<evidence type="ECO:0000256" key="1">
    <source>
        <dbReference type="SAM" id="MobiDB-lite"/>
    </source>
</evidence>
<dbReference type="EMBL" id="JBHSAB010000001">
    <property type="protein sequence ID" value="MFC3907908.1"/>
    <property type="molecule type" value="Genomic_DNA"/>
</dbReference>
<comment type="caution">
    <text evidence="2">The sequence shown here is derived from an EMBL/GenBank/DDBJ whole genome shotgun (WGS) entry which is preliminary data.</text>
</comment>
<dbReference type="Proteomes" id="UP001595758">
    <property type="component" value="Unassembled WGS sequence"/>
</dbReference>
<organism evidence="2 3">
    <name type="scientific">Legionella dresdenensis</name>
    <dbReference type="NCBI Taxonomy" id="450200"/>
    <lineage>
        <taxon>Bacteria</taxon>
        <taxon>Pseudomonadati</taxon>
        <taxon>Pseudomonadota</taxon>
        <taxon>Gammaproteobacteria</taxon>
        <taxon>Legionellales</taxon>
        <taxon>Legionellaceae</taxon>
        <taxon>Legionella</taxon>
    </lineage>
</organism>
<evidence type="ECO:0000313" key="2">
    <source>
        <dbReference type="EMBL" id="MFC3907908.1"/>
    </source>
</evidence>
<name>A0ABV8CC70_9GAMM</name>
<accession>A0ABV8CC70</accession>
<reference evidence="3" key="1">
    <citation type="journal article" date="2019" name="Int. J. Syst. Evol. Microbiol.">
        <title>The Global Catalogue of Microorganisms (GCM) 10K type strain sequencing project: providing services to taxonomists for standard genome sequencing and annotation.</title>
        <authorList>
            <consortium name="The Broad Institute Genomics Platform"/>
            <consortium name="The Broad Institute Genome Sequencing Center for Infectious Disease"/>
            <person name="Wu L."/>
            <person name="Ma J."/>
        </authorList>
    </citation>
    <scope>NUCLEOTIDE SEQUENCE [LARGE SCALE GENOMIC DNA]</scope>
    <source>
        <strain evidence="3">CCUG 59858</strain>
    </source>
</reference>
<feature type="region of interest" description="Disordered" evidence="1">
    <location>
        <begin position="837"/>
        <end position="872"/>
    </location>
</feature>
<evidence type="ECO:0008006" key="4">
    <source>
        <dbReference type="Google" id="ProtNLM"/>
    </source>
</evidence>
<evidence type="ECO:0000313" key="3">
    <source>
        <dbReference type="Proteomes" id="UP001595758"/>
    </source>
</evidence>